<dbReference type="OMA" id="HYGERDI"/>
<dbReference type="KEGG" id="hazt:108675348"/>
<feature type="domain" description="Alpha-carbonic anhydrase" evidence="3">
    <location>
        <begin position="161"/>
        <end position="463"/>
    </location>
</feature>
<dbReference type="SMART" id="SM01057">
    <property type="entry name" value="Carb_anhydrase"/>
    <property type="match status" value="1"/>
</dbReference>
<dbReference type="GeneID" id="108675348"/>
<organism evidence="4 5">
    <name type="scientific">Hyalella azteca</name>
    <name type="common">Amphipod</name>
    <dbReference type="NCBI Taxonomy" id="294128"/>
    <lineage>
        <taxon>Eukaryota</taxon>
        <taxon>Metazoa</taxon>
        <taxon>Ecdysozoa</taxon>
        <taxon>Arthropoda</taxon>
        <taxon>Crustacea</taxon>
        <taxon>Multicrustacea</taxon>
        <taxon>Malacostraca</taxon>
        <taxon>Eumalacostraca</taxon>
        <taxon>Peracarida</taxon>
        <taxon>Amphipoda</taxon>
        <taxon>Senticaudata</taxon>
        <taxon>Talitrida</taxon>
        <taxon>Talitroidea</taxon>
        <taxon>Hyalellidae</taxon>
        <taxon>Hyalella</taxon>
    </lineage>
</organism>
<reference evidence="5" key="1">
    <citation type="submission" date="2025-08" db="UniProtKB">
        <authorList>
            <consortium name="RefSeq"/>
        </authorList>
    </citation>
    <scope>IDENTIFICATION</scope>
    <source>
        <tissue evidence="5">Whole organism</tissue>
    </source>
</reference>
<dbReference type="GO" id="GO:0004089">
    <property type="term" value="F:carbonate dehydratase activity"/>
    <property type="evidence" value="ECO:0007669"/>
    <property type="project" value="InterPro"/>
</dbReference>
<comment type="similarity">
    <text evidence="1">Belongs to the alpha-carbonic anhydrase family.</text>
</comment>
<dbReference type="GO" id="GO:0008270">
    <property type="term" value="F:zinc ion binding"/>
    <property type="evidence" value="ECO:0007669"/>
    <property type="project" value="InterPro"/>
</dbReference>
<feature type="region of interest" description="Disordered" evidence="2">
    <location>
        <begin position="93"/>
        <end position="129"/>
    </location>
</feature>
<dbReference type="Gene3D" id="3.10.200.10">
    <property type="entry name" value="Alpha carbonic anhydrase"/>
    <property type="match status" value="1"/>
</dbReference>
<feature type="compositionally biased region" description="Basic and acidic residues" evidence="2">
    <location>
        <begin position="118"/>
        <end position="129"/>
    </location>
</feature>
<feature type="region of interest" description="Disordered" evidence="2">
    <location>
        <begin position="232"/>
        <end position="271"/>
    </location>
</feature>
<dbReference type="PROSITE" id="PS51144">
    <property type="entry name" value="ALPHA_CA_2"/>
    <property type="match status" value="1"/>
</dbReference>
<dbReference type="OrthoDB" id="5978072at2759"/>
<dbReference type="AlphaFoldDB" id="A0A8B7NYM0"/>
<dbReference type="InterPro" id="IPR001148">
    <property type="entry name" value="CA_dom"/>
</dbReference>
<dbReference type="SUPFAM" id="SSF51069">
    <property type="entry name" value="Carbonic anhydrase"/>
    <property type="match status" value="1"/>
</dbReference>
<proteinExistence type="inferred from homology"/>
<dbReference type="Pfam" id="PF00194">
    <property type="entry name" value="Carb_anhydrase"/>
    <property type="match status" value="2"/>
</dbReference>
<dbReference type="PANTHER" id="PTHR18952:SF208">
    <property type="entry name" value="CARBONIC ANHYDRASE XA-RELATED"/>
    <property type="match status" value="1"/>
</dbReference>
<feature type="compositionally biased region" description="Basic and acidic residues" evidence="2">
    <location>
        <begin position="233"/>
        <end position="253"/>
    </location>
</feature>
<evidence type="ECO:0000256" key="2">
    <source>
        <dbReference type="SAM" id="MobiDB-lite"/>
    </source>
</evidence>
<accession>A0A8B7NYM0</accession>
<sequence>MAGVRINDVIWSRRQPRSHGSCAEACTSERHCRSWRPGKRSSSSACVKAPALVLLVCSAVASAAASGSSTSPHQQQQFRNSLLNDERGAGINNNRLDSTSLSSLLPSNSGKYSSKSSLETKYDEQSDEEHMGYLSFDESSSKDSEEFEINDELPLGWNWAMWWTYEGISGPEFWGVINPAWVMCSEGRRQSPINLDPRTLLYDPNLTPLLVDKTMVAGELVNTGHSLEWQMQEVRDDQHRDSSRDNYRDRNRGLDMTGDDGGPPTRDRHLPLPMMGAVNVSGGPLSYQYSLSRARLHYGERDIQGSEHTIDNHAFPAELQLYGHNSQLYPNLTVAASHVYGVLAVSVLIQLGDRTSPALATILEGLHKVTFGGSRVSVKPLRLSDLLPSHSHYLTYEGSLTEPGCHETVTWVLPNKPLYISFSQMRSLRELRQGPSLHHRNAPLGNNFRPLQPSHHRTVRTNIDFTSTSPPETLAGRKCSMAESRFHYRANDLLRS</sequence>
<dbReference type="InterPro" id="IPR023561">
    <property type="entry name" value="Carbonic_anhydrase_a-class"/>
</dbReference>
<dbReference type="PANTHER" id="PTHR18952">
    <property type="entry name" value="CARBONIC ANHYDRASE"/>
    <property type="match status" value="1"/>
</dbReference>
<evidence type="ECO:0000313" key="5">
    <source>
        <dbReference type="RefSeq" id="XP_018018842.1"/>
    </source>
</evidence>
<dbReference type="InterPro" id="IPR036398">
    <property type="entry name" value="CA_dom_sf"/>
</dbReference>
<evidence type="ECO:0000313" key="4">
    <source>
        <dbReference type="Proteomes" id="UP000694843"/>
    </source>
</evidence>
<dbReference type="RefSeq" id="XP_018018842.1">
    <property type="nucleotide sequence ID" value="XM_018163353.2"/>
</dbReference>
<name>A0A8B7NYM0_HYAAZ</name>
<evidence type="ECO:0000259" key="3">
    <source>
        <dbReference type="PROSITE" id="PS51144"/>
    </source>
</evidence>
<dbReference type="Proteomes" id="UP000694843">
    <property type="component" value="Unplaced"/>
</dbReference>
<protein>
    <submittedName>
        <fullName evidence="5">Carbonic anhydrase-related protein 10</fullName>
    </submittedName>
</protein>
<gene>
    <name evidence="5" type="primary">LOC108675348</name>
</gene>
<keyword evidence="4" id="KW-1185">Reference proteome</keyword>
<feature type="compositionally biased region" description="Low complexity" evidence="2">
    <location>
        <begin position="93"/>
        <end position="117"/>
    </location>
</feature>
<evidence type="ECO:0000256" key="1">
    <source>
        <dbReference type="ARBA" id="ARBA00010718"/>
    </source>
</evidence>
<dbReference type="GO" id="GO:0006730">
    <property type="term" value="P:one-carbon metabolic process"/>
    <property type="evidence" value="ECO:0007669"/>
    <property type="project" value="TreeGrafter"/>
</dbReference>